<dbReference type="InterPro" id="IPR003439">
    <property type="entry name" value="ABC_transporter-like_ATP-bd"/>
</dbReference>
<dbReference type="GO" id="GO:0005743">
    <property type="term" value="C:mitochondrial inner membrane"/>
    <property type="evidence" value="ECO:0007669"/>
    <property type="project" value="TreeGrafter"/>
</dbReference>
<evidence type="ECO:0000256" key="1">
    <source>
        <dbReference type="ARBA" id="ARBA00004141"/>
    </source>
</evidence>
<dbReference type="SUPFAM" id="SSF51430">
    <property type="entry name" value="NAD(P)-linked oxidoreductase"/>
    <property type="match status" value="1"/>
</dbReference>
<evidence type="ECO:0000259" key="13">
    <source>
        <dbReference type="PROSITE" id="PS50929"/>
    </source>
</evidence>
<dbReference type="InterPro" id="IPR017871">
    <property type="entry name" value="ABC_transporter-like_CS"/>
</dbReference>
<feature type="transmembrane region" description="Helical" evidence="11">
    <location>
        <begin position="124"/>
        <end position="145"/>
    </location>
</feature>
<sequence>MPAMNIVFGHLVGTFTGYFSTDAATTYEMFAAAISSCALYLVGFRTTSMRISAAIRIEYMKSLFSQPVSTLDVLPPGQTAAIITITASALQTGISEKLSTFLQSCSTVVAAFTISMVYSWSLTLITSSGVVLIVITYLMTTPALVKRLSEVQQSNIQASTIASEAFSSIRMVVACDAAGKITKRFAKWADESRRRGLKMAPVVAMQQGPIQFAVYSTFALSFWYALKMHMGFELRSAETLIVVIMSVMLMTTAISGITAPLSAAAQASGAAKIFYSIIDLPRLDKSGTKGLDMSASDDIVFEHVNFAYPSRPDTKILDDLSLRLPAGKVTAIVGPSGSGKSTIVGLLERWYEIESPDSGHPSLNCRNGLITVAGQPLRQIGLKWWRSQIGLVQQEPCLFNDTIFSNVEFGLVGTEWENSDHETKTRLVKQACIEAYADEFVSRLPDGYSTMVGDSGMKLSGGQRQRLAIARSIVKRPKILILDEATSSIDVRGEQMVQAALDKVSKDRTTLVIAHRLATVKKADNIIVLRKGKAIQRGTHDVLMAQEGGAYFALATAQQLVTETQKLQESIGTRSNVEVTEKSSLTTITTDTTLIDKSDTTNTKELQGNTERPKRGFWQTFLPLLGEQTRQKTWYTILLLSALGGGASQPIQAYLFATELVLFQSWDEWVTAAANFWSLMFVMLAIFVAASYFALGWSSATITFYITHRYRGEYFLNMLSKSITFFDDEAHSVGALTAQLATDPIHLQELLGTNMAFVLISILNIVGCLAIAFYFGWKLTIVTLCSSVPLITAAAFFRIRYERQFEQKNNEVFAESAKFATESIAAFRTVSALTLEDTIMRRYQSLLQKQIKKAFWKSTWTTLIFSAADSVVLLCMAFVLWYGGGLMLKGAYTSFQYMVVYIAVMQGALGTGRWLSHSPNIAKATLSANRILGMRTQDHTDGKLVSLDLGDLGDEDMGVKIQFRNVSFKYPTRNTPVLKGLDMTIEKGQFAAVVNGPNPHLYWTQTLTMFNGRFYTPSTGRIEYNGSDLTDLCLTSYRKDISLVAQEPGLFSGTFRENILLGVNEDTITDEQLHQACRDAEIHEFIVSLPDGYDAEVGQRGVTLSGGQKQRIAIARALIRDPRLLLLDEATSNLDAETEGLVQAVFEKNKKNRTLVVVAHRLATVQNADVIFVLADGRVVEKGDHSSLLFYFSINNMPLIPAGLQESIDNSKCEYRRLGKSGLTVSVPIFGCMSFGDPRTLDWAISEEEALPLLKAAYERGLNTWDTANVYSNGASEVIVGKAIKKYNIPREKVVILSKCNFAVGEQPELRGVLFPAQIATSKDYVNNFGLSRAAIFNQVEASLKRLDTPYIDLLQIHRFDHNTPLEETMKALHDLVQAGKVRYIGASSMWATQFARLQFVAERNGWTKFISMQNQYNLLYREEEREMIRFCNDTGVGLIPWAPLCRGHLARRPEKYGSTTRSQGEKNSQPGAHGTTETDLNTINRVVELADKHEWPISHVALAWINKRITSPIIGFSSVQRLEEAISARGKVLTDEEEKYLEELYQPKAIHGHS</sequence>
<feature type="transmembrane region" description="Helical" evidence="11">
    <location>
        <begin position="202"/>
        <end position="225"/>
    </location>
</feature>
<feature type="domain" description="ABC transporter" evidence="12">
    <location>
        <begin position="961"/>
        <end position="1201"/>
    </location>
</feature>
<dbReference type="InterPro" id="IPR003593">
    <property type="entry name" value="AAA+_ATPase"/>
</dbReference>
<keyword evidence="4 11" id="KW-0812">Transmembrane</keyword>
<evidence type="ECO:0000256" key="2">
    <source>
        <dbReference type="ARBA" id="ARBA00004308"/>
    </source>
</evidence>
<keyword evidence="5" id="KW-0547">Nucleotide-binding</keyword>
<protein>
    <submittedName>
        <fullName evidence="14">Uncharacterized protein</fullName>
    </submittedName>
</protein>
<name>A0AAN6V736_9PEZI</name>
<reference evidence="14" key="2">
    <citation type="submission" date="2023-05" db="EMBL/GenBank/DDBJ databases">
        <authorList>
            <consortium name="Lawrence Berkeley National Laboratory"/>
            <person name="Steindorff A."/>
            <person name="Hensen N."/>
            <person name="Bonometti L."/>
            <person name="Westerberg I."/>
            <person name="Brannstrom I.O."/>
            <person name="Guillou S."/>
            <person name="Cros-Aarteil S."/>
            <person name="Calhoun S."/>
            <person name="Haridas S."/>
            <person name="Kuo A."/>
            <person name="Mondo S."/>
            <person name="Pangilinan J."/>
            <person name="Riley R."/>
            <person name="Labutti K."/>
            <person name="Andreopoulos B."/>
            <person name="Lipzen A."/>
            <person name="Chen C."/>
            <person name="Yanf M."/>
            <person name="Daum C."/>
            <person name="Ng V."/>
            <person name="Clum A."/>
            <person name="Ohm R."/>
            <person name="Martin F."/>
            <person name="Silar P."/>
            <person name="Natvig D."/>
            <person name="Lalanne C."/>
            <person name="Gautier V."/>
            <person name="Ament-Velasquez S.L."/>
            <person name="Kruys A."/>
            <person name="Hutchinson M.I."/>
            <person name="Powell A.J."/>
            <person name="Barry K."/>
            <person name="Miller A.N."/>
            <person name="Grigoriev I.V."/>
            <person name="Debuchy R."/>
            <person name="Gladieux P."/>
            <person name="Thoren M.H."/>
            <person name="Johannesson H."/>
        </authorList>
    </citation>
    <scope>NUCLEOTIDE SEQUENCE</scope>
    <source>
        <strain evidence="14">CBS 141.50</strain>
    </source>
</reference>
<dbReference type="InterPro" id="IPR023210">
    <property type="entry name" value="NADP_OxRdtase_dom"/>
</dbReference>
<dbReference type="FunFam" id="3.40.50.300:FF:001530">
    <property type="entry name" value="ABC multidrug transporter (Eurofung)"/>
    <property type="match status" value="1"/>
</dbReference>
<feature type="transmembrane region" description="Helical" evidence="11">
    <location>
        <begin position="755"/>
        <end position="775"/>
    </location>
</feature>
<dbReference type="SUPFAM" id="SSF90123">
    <property type="entry name" value="ABC transporter transmembrane region"/>
    <property type="match status" value="2"/>
</dbReference>
<dbReference type="Pfam" id="PF00005">
    <property type="entry name" value="ABC_tran"/>
    <property type="match status" value="2"/>
</dbReference>
<evidence type="ECO:0000256" key="8">
    <source>
        <dbReference type="ARBA" id="ARBA00023002"/>
    </source>
</evidence>
<dbReference type="InterPro" id="IPR027417">
    <property type="entry name" value="P-loop_NTPase"/>
</dbReference>
<dbReference type="SUPFAM" id="SSF52540">
    <property type="entry name" value="P-loop containing nucleoside triphosphate hydrolases"/>
    <property type="match status" value="2"/>
</dbReference>
<proteinExistence type="inferred from homology"/>
<dbReference type="Proteomes" id="UP001302676">
    <property type="component" value="Unassembled WGS sequence"/>
</dbReference>
<feature type="region of interest" description="Disordered" evidence="10">
    <location>
        <begin position="1455"/>
        <end position="1480"/>
    </location>
</feature>
<keyword evidence="7 11" id="KW-1133">Transmembrane helix</keyword>
<dbReference type="PROSITE" id="PS50929">
    <property type="entry name" value="ABC_TM1F"/>
    <property type="match status" value="2"/>
</dbReference>
<reference evidence="14" key="1">
    <citation type="journal article" date="2023" name="Mol. Phylogenet. Evol.">
        <title>Genome-scale phylogeny and comparative genomics of the fungal order Sordariales.</title>
        <authorList>
            <person name="Hensen N."/>
            <person name="Bonometti L."/>
            <person name="Westerberg I."/>
            <person name="Brannstrom I.O."/>
            <person name="Guillou S."/>
            <person name="Cros-Aarteil S."/>
            <person name="Calhoun S."/>
            <person name="Haridas S."/>
            <person name="Kuo A."/>
            <person name="Mondo S."/>
            <person name="Pangilinan J."/>
            <person name="Riley R."/>
            <person name="LaButti K."/>
            <person name="Andreopoulos B."/>
            <person name="Lipzen A."/>
            <person name="Chen C."/>
            <person name="Yan M."/>
            <person name="Daum C."/>
            <person name="Ng V."/>
            <person name="Clum A."/>
            <person name="Steindorff A."/>
            <person name="Ohm R.A."/>
            <person name="Martin F."/>
            <person name="Silar P."/>
            <person name="Natvig D.O."/>
            <person name="Lalanne C."/>
            <person name="Gautier V."/>
            <person name="Ament-Velasquez S.L."/>
            <person name="Kruys A."/>
            <person name="Hutchinson M.I."/>
            <person name="Powell A.J."/>
            <person name="Barry K."/>
            <person name="Miller A.N."/>
            <person name="Grigoriev I.V."/>
            <person name="Debuchy R."/>
            <person name="Gladieux P."/>
            <person name="Hiltunen Thoren M."/>
            <person name="Johannesson H."/>
        </authorList>
    </citation>
    <scope>NUCLEOTIDE SEQUENCE</scope>
    <source>
        <strain evidence="14">CBS 141.50</strain>
    </source>
</reference>
<dbReference type="PROSITE" id="PS00211">
    <property type="entry name" value="ABC_TRANSPORTER_1"/>
    <property type="match status" value="2"/>
</dbReference>
<evidence type="ECO:0000256" key="7">
    <source>
        <dbReference type="ARBA" id="ARBA00022989"/>
    </source>
</evidence>
<dbReference type="GO" id="GO:0090374">
    <property type="term" value="P:oligopeptide export from mitochondrion"/>
    <property type="evidence" value="ECO:0007669"/>
    <property type="project" value="TreeGrafter"/>
</dbReference>
<dbReference type="GO" id="GO:0005524">
    <property type="term" value="F:ATP binding"/>
    <property type="evidence" value="ECO:0007669"/>
    <property type="project" value="UniProtKB-KW"/>
</dbReference>
<accession>A0AAN6V736</accession>
<dbReference type="CDD" id="cd18578">
    <property type="entry name" value="ABC_6TM_Pgp_ABCB1_D2_like"/>
    <property type="match status" value="1"/>
</dbReference>
<evidence type="ECO:0000313" key="14">
    <source>
        <dbReference type="EMBL" id="KAK4145654.1"/>
    </source>
</evidence>
<organism evidence="14 15">
    <name type="scientific">Dichotomopilus funicola</name>
    <dbReference type="NCBI Taxonomy" id="1934379"/>
    <lineage>
        <taxon>Eukaryota</taxon>
        <taxon>Fungi</taxon>
        <taxon>Dikarya</taxon>
        <taxon>Ascomycota</taxon>
        <taxon>Pezizomycotina</taxon>
        <taxon>Sordariomycetes</taxon>
        <taxon>Sordariomycetidae</taxon>
        <taxon>Sordariales</taxon>
        <taxon>Chaetomiaceae</taxon>
        <taxon>Dichotomopilus</taxon>
    </lineage>
</organism>
<evidence type="ECO:0000256" key="9">
    <source>
        <dbReference type="ARBA" id="ARBA00023136"/>
    </source>
</evidence>
<dbReference type="GO" id="GO:0015421">
    <property type="term" value="F:ABC-type oligopeptide transporter activity"/>
    <property type="evidence" value="ECO:0007669"/>
    <property type="project" value="TreeGrafter"/>
</dbReference>
<dbReference type="InterPro" id="IPR036812">
    <property type="entry name" value="NAD(P)_OxRdtase_dom_sf"/>
</dbReference>
<dbReference type="GO" id="GO:0016491">
    <property type="term" value="F:oxidoreductase activity"/>
    <property type="evidence" value="ECO:0007669"/>
    <property type="project" value="UniProtKB-KW"/>
</dbReference>
<evidence type="ECO:0000256" key="10">
    <source>
        <dbReference type="SAM" id="MobiDB-lite"/>
    </source>
</evidence>
<keyword evidence="8" id="KW-0560">Oxidoreductase</keyword>
<evidence type="ECO:0000256" key="6">
    <source>
        <dbReference type="ARBA" id="ARBA00022840"/>
    </source>
</evidence>
<dbReference type="GO" id="GO:0012505">
    <property type="term" value="C:endomembrane system"/>
    <property type="evidence" value="ECO:0007669"/>
    <property type="project" value="UniProtKB-SubCell"/>
</dbReference>
<evidence type="ECO:0000256" key="4">
    <source>
        <dbReference type="ARBA" id="ARBA00022692"/>
    </source>
</evidence>
<dbReference type="InterPro" id="IPR011527">
    <property type="entry name" value="ABC1_TM_dom"/>
</dbReference>
<dbReference type="EMBL" id="MU853567">
    <property type="protein sequence ID" value="KAK4145654.1"/>
    <property type="molecule type" value="Genomic_DNA"/>
</dbReference>
<feature type="compositionally biased region" description="Polar residues" evidence="10">
    <location>
        <begin position="1458"/>
        <end position="1480"/>
    </location>
</feature>
<gene>
    <name evidence="14" type="ORF">C8A04DRAFT_35685</name>
</gene>
<feature type="transmembrane region" description="Helical" evidence="11">
    <location>
        <begin position="676"/>
        <end position="706"/>
    </location>
</feature>
<keyword evidence="6" id="KW-0067">ATP-binding</keyword>
<dbReference type="PANTHER" id="PTHR43394:SF1">
    <property type="entry name" value="ATP-BINDING CASSETTE SUB-FAMILY B MEMBER 10, MITOCHONDRIAL"/>
    <property type="match status" value="1"/>
</dbReference>
<evidence type="ECO:0000256" key="3">
    <source>
        <dbReference type="ARBA" id="ARBA00007577"/>
    </source>
</evidence>
<evidence type="ECO:0000259" key="12">
    <source>
        <dbReference type="PROSITE" id="PS50893"/>
    </source>
</evidence>
<dbReference type="InterPro" id="IPR039421">
    <property type="entry name" value="Type_1_exporter"/>
</dbReference>
<dbReference type="PROSITE" id="PS50893">
    <property type="entry name" value="ABC_TRANSPORTER_2"/>
    <property type="match status" value="2"/>
</dbReference>
<feature type="transmembrane region" description="Helical" evidence="11">
    <location>
        <begin position="860"/>
        <end position="883"/>
    </location>
</feature>
<keyword evidence="15" id="KW-1185">Reference proteome</keyword>
<dbReference type="GO" id="GO:0016887">
    <property type="term" value="F:ATP hydrolysis activity"/>
    <property type="evidence" value="ECO:0007669"/>
    <property type="project" value="InterPro"/>
</dbReference>
<dbReference type="FunFam" id="3.20.20.100:FF:000004">
    <property type="entry name" value="Oxidoreductase, aldo/keto reductase"/>
    <property type="match status" value="1"/>
</dbReference>
<dbReference type="CDD" id="cd19079">
    <property type="entry name" value="AKR_EcYajO-like"/>
    <property type="match status" value="1"/>
</dbReference>
<feature type="domain" description="ABC transmembrane type-1" evidence="13">
    <location>
        <begin position="1"/>
        <end position="266"/>
    </location>
</feature>
<feature type="transmembrane region" description="Helical" evidence="11">
    <location>
        <begin position="781"/>
        <end position="799"/>
    </location>
</feature>
<dbReference type="Pfam" id="PF00664">
    <property type="entry name" value="ABC_membrane"/>
    <property type="match status" value="2"/>
</dbReference>
<dbReference type="FunFam" id="3.40.50.300:FF:000913">
    <property type="entry name" value="ABC multidrug transporter SitT"/>
    <property type="match status" value="1"/>
</dbReference>
<comment type="subcellular location">
    <subcellularLocation>
        <location evidence="2">Endomembrane system</location>
    </subcellularLocation>
    <subcellularLocation>
        <location evidence="1">Membrane</location>
        <topology evidence="1">Multi-pass membrane protein</topology>
    </subcellularLocation>
</comment>
<dbReference type="Pfam" id="PF00248">
    <property type="entry name" value="Aldo_ket_red"/>
    <property type="match status" value="1"/>
</dbReference>
<dbReference type="CDD" id="cd18577">
    <property type="entry name" value="ABC_6TM_Pgp_ABCB1_D1_like"/>
    <property type="match status" value="1"/>
</dbReference>
<dbReference type="InterPro" id="IPR036640">
    <property type="entry name" value="ABC1_TM_sf"/>
</dbReference>
<dbReference type="Gene3D" id="3.40.50.300">
    <property type="entry name" value="P-loop containing nucleotide triphosphate hydrolases"/>
    <property type="match status" value="2"/>
</dbReference>
<dbReference type="Gene3D" id="3.20.20.100">
    <property type="entry name" value="NADP-dependent oxidoreductase domain"/>
    <property type="match status" value="1"/>
</dbReference>
<keyword evidence="9 11" id="KW-0472">Membrane</keyword>
<evidence type="ECO:0000313" key="15">
    <source>
        <dbReference type="Proteomes" id="UP001302676"/>
    </source>
</evidence>
<dbReference type="RefSeq" id="XP_062639025.1">
    <property type="nucleotide sequence ID" value="XM_062783258.1"/>
</dbReference>
<dbReference type="SMART" id="SM00382">
    <property type="entry name" value="AAA"/>
    <property type="match status" value="2"/>
</dbReference>
<feature type="domain" description="ABC transporter" evidence="12">
    <location>
        <begin position="299"/>
        <end position="556"/>
    </location>
</feature>
<dbReference type="GeneID" id="87819871"/>
<dbReference type="Gene3D" id="1.20.1560.10">
    <property type="entry name" value="ABC transporter type 1, transmembrane domain"/>
    <property type="match status" value="1"/>
</dbReference>
<dbReference type="GO" id="GO:0005829">
    <property type="term" value="C:cytosol"/>
    <property type="evidence" value="ECO:0007669"/>
    <property type="project" value="UniProtKB-ARBA"/>
</dbReference>
<feature type="transmembrane region" description="Helical" evidence="11">
    <location>
        <begin position="24"/>
        <end position="42"/>
    </location>
</feature>
<evidence type="ECO:0000256" key="5">
    <source>
        <dbReference type="ARBA" id="ARBA00022741"/>
    </source>
</evidence>
<comment type="caution">
    <text evidence="14">The sequence shown here is derived from an EMBL/GenBank/DDBJ whole genome shotgun (WGS) entry which is preliminary data.</text>
</comment>
<feature type="domain" description="ABC transmembrane type-1" evidence="13">
    <location>
        <begin position="637"/>
        <end position="908"/>
    </location>
</feature>
<evidence type="ECO:0000256" key="11">
    <source>
        <dbReference type="SAM" id="Phobius"/>
    </source>
</evidence>
<comment type="similarity">
    <text evidence="3">Belongs to the ABC transporter superfamily. ABCB family. Multidrug resistance exporter (TC 3.A.1.201) subfamily.</text>
</comment>
<dbReference type="PANTHER" id="PTHR43394">
    <property type="entry name" value="ATP-DEPENDENT PERMEASE MDL1, MITOCHONDRIAL"/>
    <property type="match status" value="1"/>
</dbReference>
<feature type="transmembrane region" description="Helical" evidence="11">
    <location>
        <begin position="240"/>
        <end position="263"/>
    </location>
</feature>